<dbReference type="CDD" id="cd06662">
    <property type="entry name" value="SURF1"/>
    <property type="match status" value="1"/>
</dbReference>
<comment type="similarity">
    <text evidence="1">Belongs to the SURF1 family.</text>
</comment>
<organism evidence="2 3">
    <name type="scientific">Nocardioides jishulii</name>
    <dbReference type="NCBI Taxonomy" id="2575440"/>
    <lineage>
        <taxon>Bacteria</taxon>
        <taxon>Bacillati</taxon>
        <taxon>Actinomycetota</taxon>
        <taxon>Actinomycetes</taxon>
        <taxon>Propionibacteriales</taxon>
        <taxon>Nocardioidaceae</taxon>
        <taxon>Nocardioides</taxon>
    </lineage>
</organism>
<sequence>MANVRVPVLLRPVALGAHLFGLFCVGLAIILGFWQLGSWQDQRDEGATDRSELEAVPLAEALGPDDPFPQDAVSRPVTMVGTWLPDSTLYVEGRDSGDRTGYWVMTPLAVGEEADAAESPALLVVRGWVASIDPRPATPRGQAELTAWLQPPEGTAGVTDSDRSDDVIPQVRLGDAIQHVDQDLYGGFAVVDVDADNINAGTEGLEPVGVDEVPEVAATTGWRNLLYGLEWWIFAGFAAFIWLRWCRDELVAARTPDAVASDG</sequence>
<protein>
    <recommendedName>
        <fullName evidence="1">SURF1-like protein</fullName>
    </recommendedName>
</protein>
<dbReference type="GO" id="GO:0005886">
    <property type="term" value="C:plasma membrane"/>
    <property type="evidence" value="ECO:0007669"/>
    <property type="project" value="UniProtKB-SubCell"/>
</dbReference>
<keyword evidence="1" id="KW-0472">Membrane</keyword>
<gene>
    <name evidence="2" type="ORF">FC770_02620</name>
</gene>
<comment type="caution">
    <text evidence="1">Lacks conserved residue(s) required for the propagation of feature annotation.</text>
</comment>
<evidence type="ECO:0000256" key="1">
    <source>
        <dbReference type="RuleBase" id="RU363076"/>
    </source>
</evidence>
<dbReference type="InterPro" id="IPR002994">
    <property type="entry name" value="Surf1/Shy1"/>
</dbReference>
<dbReference type="Pfam" id="PF02104">
    <property type="entry name" value="SURF1"/>
    <property type="match status" value="1"/>
</dbReference>
<dbReference type="EMBL" id="SZPY01000001">
    <property type="protein sequence ID" value="TKI64084.1"/>
    <property type="molecule type" value="Genomic_DNA"/>
</dbReference>
<keyword evidence="1" id="KW-1003">Cell membrane</keyword>
<name>A0A4U2YSW0_9ACTN</name>
<keyword evidence="1" id="KW-0812">Transmembrane</keyword>
<keyword evidence="3" id="KW-1185">Reference proteome</keyword>
<evidence type="ECO:0000313" key="2">
    <source>
        <dbReference type="EMBL" id="TKI64084.1"/>
    </source>
</evidence>
<accession>A0A4U2YSW0</accession>
<reference evidence="2 3" key="1">
    <citation type="submission" date="2019-04" db="EMBL/GenBank/DDBJ databases">
        <authorList>
            <person name="Dong K."/>
        </authorList>
    </citation>
    <scope>NUCLEOTIDE SEQUENCE [LARGE SCALE GENOMIC DNA]</scope>
    <source>
        <strain evidence="3">dk3543</strain>
    </source>
</reference>
<proteinExistence type="inferred from homology"/>
<comment type="caution">
    <text evidence="2">The sequence shown here is derived from an EMBL/GenBank/DDBJ whole genome shotgun (WGS) entry which is preliminary data.</text>
</comment>
<comment type="subcellular location">
    <subcellularLocation>
        <location evidence="1">Cell membrane</location>
        <topology evidence="1">Multi-pass membrane protein</topology>
    </subcellularLocation>
</comment>
<dbReference type="OrthoDB" id="3266379at2"/>
<keyword evidence="1" id="KW-1133">Transmembrane helix</keyword>
<dbReference type="AlphaFoldDB" id="A0A4U2YSW0"/>
<dbReference type="PROSITE" id="PS50895">
    <property type="entry name" value="SURF1"/>
    <property type="match status" value="1"/>
</dbReference>
<dbReference type="Proteomes" id="UP000307808">
    <property type="component" value="Unassembled WGS sequence"/>
</dbReference>
<evidence type="ECO:0000313" key="3">
    <source>
        <dbReference type="Proteomes" id="UP000307808"/>
    </source>
</evidence>
<feature type="transmembrane region" description="Helical" evidence="1">
    <location>
        <begin position="12"/>
        <end position="34"/>
    </location>
</feature>